<proteinExistence type="predicted"/>
<dbReference type="EMBL" id="SGPL01000731">
    <property type="protein sequence ID" value="THH08001.1"/>
    <property type="molecule type" value="Genomic_DNA"/>
</dbReference>
<sequence length="95" mass="10413">MLACHTGHKVTDGSRPPFNNAVASLKRTGEVPELEKEPPKEEYETAEDGGSVAESLLIRCSFLFLVLAEELRQVLRLCSHRSMTFTSGLPNHSSG</sequence>
<protein>
    <submittedName>
        <fullName evidence="2">Uncharacterized protein</fullName>
    </submittedName>
</protein>
<evidence type="ECO:0000313" key="2">
    <source>
        <dbReference type="EMBL" id="THH08001.1"/>
    </source>
</evidence>
<accession>A0A4S4LAB2</accession>
<feature type="compositionally biased region" description="Basic and acidic residues" evidence="1">
    <location>
        <begin position="27"/>
        <end position="43"/>
    </location>
</feature>
<dbReference type="AlphaFoldDB" id="A0A4S4LAB2"/>
<feature type="region of interest" description="Disordered" evidence="1">
    <location>
        <begin position="1"/>
        <end position="48"/>
    </location>
</feature>
<organism evidence="2 3">
    <name type="scientific">Bondarzewia mesenterica</name>
    <dbReference type="NCBI Taxonomy" id="1095465"/>
    <lineage>
        <taxon>Eukaryota</taxon>
        <taxon>Fungi</taxon>
        <taxon>Dikarya</taxon>
        <taxon>Basidiomycota</taxon>
        <taxon>Agaricomycotina</taxon>
        <taxon>Agaricomycetes</taxon>
        <taxon>Russulales</taxon>
        <taxon>Bondarzewiaceae</taxon>
        <taxon>Bondarzewia</taxon>
    </lineage>
</organism>
<reference evidence="2 3" key="1">
    <citation type="submission" date="2019-02" db="EMBL/GenBank/DDBJ databases">
        <title>Genome sequencing of the rare red list fungi Bondarzewia mesenterica.</title>
        <authorList>
            <person name="Buettner E."/>
            <person name="Kellner H."/>
        </authorList>
    </citation>
    <scope>NUCLEOTIDE SEQUENCE [LARGE SCALE GENOMIC DNA]</scope>
    <source>
        <strain evidence="2 3">DSM 108281</strain>
    </source>
</reference>
<comment type="caution">
    <text evidence="2">The sequence shown here is derived from an EMBL/GenBank/DDBJ whole genome shotgun (WGS) entry which is preliminary data.</text>
</comment>
<gene>
    <name evidence="2" type="ORF">EW146_g9129</name>
</gene>
<evidence type="ECO:0000256" key="1">
    <source>
        <dbReference type="SAM" id="MobiDB-lite"/>
    </source>
</evidence>
<name>A0A4S4LAB2_9AGAM</name>
<dbReference type="Proteomes" id="UP000310158">
    <property type="component" value="Unassembled WGS sequence"/>
</dbReference>
<keyword evidence="3" id="KW-1185">Reference proteome</keyword>
<evidence type="ECO:0000313" key="3">
    <source>
        <dbReference type="Proteomes" id="UP000310158"/>
    </source>
</evidence>